<sequence>MSVQLAQVGFNVFNAITGGVLNEANARAQNTISEANTYASNLVRASNNKVAASRASLARYVQSENNNRTLSNVGKSFTNNNVNYRRQRDAMESASLEDQIAQAEQAGRQAAMSAFSGLTGGVSDIIRHTTALRSSRIQQRKEQAMAQTDSDQAERTGALLQAGWDNLDQTDITAGIDYGQDVAQTVSTGGGLLSEVIQGIAGTDQKVLANVAQWGQKKYTDWFSTPMTGSDAKRATNDYNY</sequence>
<accession>A0A384UH47</accession>
<proteinExistence type="predicted"/>
<gene>
    <name evidence="1" type="ORF">P26059B_0008</name>
</gene>
<organism evidence="1 2">
    <name type="scientific">Curvibacter phage P26059B</name>
    <dbReference type="NCBI Taxonomy" id="1983784"/>
    <lineage>
        <taxon>Viruses</taxon>
        <taxon>Duplodnaviria</taxon>
        <taxon>Heunggongvirae</taxon>
        <taxon>Uroviricota</taxon>
        <taxon>Caudoviricetes</taxon>
        <taxon>Autographivirales</taxon>
        <taxon>Autonotataviridae</taxon>
        <taxon>Kalppathivirus</taxon>
        <taxon>Kalppathivirus P26059B</taxon>
    </lineage>
</organism>
<evidence type="ECO:0000313" key="1">
    <source>
        <dbReference type="EMBL" id="ASJ79284.1"/>
    </source>
</evidence>
<name>A0A384UH47_9CAUD</name>
<reference evidence="1 2" key="1">
    <citation type="journal article" date="2018" name="Sci. Rep.">
        <title>Genomic and ecological study of two distinctive freshwater bacteriophages infecting a Comamonadaceae bacterium.</title>
        <authorList>
            <person name="Moon K."/>
            <person name="Kang I."/>
            <person name="Kim S."/>
            <person name="Kim S.J."/>
            <person name="Cho J.C."/>
        </authorList>
    </citation>
    <scope>NUCLEOTIDE SEQUENCE [LARGE SCALE GENOMIC DNA]</scope>
</reference>
<dbReference type="Proteomes" id="UP000261817">
    <property type="component" value="Segment"/>
</dbReference>
<keyword evidence="2" id="KW-1185">Reference proteome</keyword>
<evidence type="ECO:0000313" key="2">
    <source>
        <dbReference type="Proteomes" id="UP000261817"/>
    </source>
</evidence>
<dbReference type="EMBL" id="KY981272">
    <property type="protein sequence ID" value="ASJ79284.1"/>
    <property type="molecule type" value="Genomic_DNA"/>
</dbReference>
<protein>
    <recommendedName>
        <fullName evidence="3">Internal virion protein</fullName>
    </recommendedName>
</protein>
<evidence type="ECO:0008006" key="3">
    <source>
        <dbReference type="Google" id="ProtNLM"/>
    </source>
</evidence>